<proteinExistence type="predicted"/>
<reference evidence="4" key="1">
    <citation type="submission" date="2025-08" db="UniProtKB">
        <authorList>
            <consortium name="RefSeq"/>
        </authorList>
    </citation>
    <scope>IDENTIFICATION</scope>
</reference>
<feature type="compositionally biased region" description="Basic and acidic residues" evidence="1">
    <location>
        <begin position="40"/>
        <end position="50"/>
    </location>
</feature>
<feature type="region of interest" description="Disordered" evidence="1">
    <location>
        <begin position="252"/>
        <end position="340"/>
    </location>
</feature>
<feature type="compositionally biased region" description="Polar residues" evidence="1">
    <location>
        <begin position="269"/>
        <end position="285"/>
    </location>
</feature>
<organism evidence="3 4">
    <name type="scientific">Aplysia californica</name>
    <name type="common">California sea hare</name>
    <dbReference type="NCBI Taxonomy" id="6500"/>
    <lineage>
        <taxon>Eukaryota</taxon>
        <taxon>Metazoa</taxon>
        <taxon>Spiralia</taxon>
        <taxon>Lophotrochozoa</taxon>
        <taxon>Mollusca</taxon>
        <taxon>Gastropoda</taxon>
        <taxon>Heterobranchia</taxon>
        <taxon>Euthyneura</taxon>
        <taxon>Tectipleura</taxon>
        <taxon>Aplysiida</taxon>
        <taxon>Aplysioidea</taxon>
        <taxon>Aplysiidae</taxon>
        <taxon>Aplysia</taxon>
    </lineage>
</organism>
<name>A0ABM0K0I4_APLCA</name>
<keyword evidence="2" id="KW-0472">Membrane</keyword>
<keyword evidence="2" id="KW-0812">Transmembrane</keyword>
<evidence type="ECO:0000256" key="2">
    <source>
        <dbReference type="SAM" id="Phobius"/>
    </source>
</evidence>
<keyword evidence="3" id="KW-1185">Reference proteome</keyword>
<feature type="region of interest" description="Disordered" evidence="1">
    <location>
        <begin position="40"/>
        <end position="64"/>
    </location>
</feature>
<evidence type="ECO:0000313" key="4">
    <source>
        <dbReference type="RefSeq" id="XP_005105891.1"/>
    </source>
</evidence>
<evidence type="ECO:0000256" key="1">
    <source>
        <dbReference type="SAM" id="MobiDB-lite"/>
    </source>
</evidence>
<protein>
    <submittedName>
        <fullName evidence="4">Uncharacterized protein LOC101846450</fullName>
    </submittedName>
</protein>
<feature type="region of interest" description="Disordered" evidence="1">
    <location>
        <begin position="1"/>
        <end position="21"/>
    </location>
</feature>
<keyword evidence="2" id="KW-1133">Transmembrane helix</keyword>
<dbReference type="GeneID" id="101846450"/>
<gene>
    <name evidence="4" type="primary">LOC101846450</name>
</gene>
<sequence length="508" mass="57135">MSPEILGTTAPGTEKLSNFPIDNISDQDIEKDFLDLNKSYDDKGDDDKIVGDTPDDNAGKTASSRTFDNVYGVNGLASKNQRNSLSRTEKGDMTSKTEGRSSKTWNYLNFAEAEKGIEKDKLKLSRESNYHGNTMRTGHAFQRDQIDSDYSEQMPYFAKDNWLGNISTHNSTPVDDRIASPRDFDLKKLLHSHDINDVTSNMLLETPELQHPHQTSSNIGDPHYKMEHSKGLSLEDFMNSLKHEVNSSELVASFPSSRTPHQGPLFSPTEGSDTPTFQSKTSSPSYYIRGLPGEKSSRGPSKAKIVRDGGQNDAQLRGENSRRKQRIGDKTVVKKPRPGPLRRHHRILAHWNPRHVDRSPLNTDNSTSELDESIVSAMMTAADRRHGNHSVFHVADRGRDIVTLNVTHSSWLTPIHGHRGIITAGCVVAGVGLLLILFAIINIIINRRQQRAGPNKNNNKRYRKLGNAKERQVLHRKEYSLFPLSSSDDDEDDLDEDEHFGRHRMMVQ</sequence>
<evidence type="ECO:0000313" key="3">
    <source>
        <dbReference type="Proteomes" id="UP000694888"/>
    </source>
</evidence>
<feature type="transmembrane region" description="Helical" evidence="2">
    <location>
        <begin position="421"/>
        <end position="445"/>
    </location>
</feature>
<feature type="compositionally biased region" description="Basic and acidic residues" evidence="1">
    <location>
        <begin position="319"/>
        <end position="332"/>
    </location>
</feature>
<dbReference type="RefSeq" id="XP_005105891.1">
    <property type="nucleotide sequence ID" value="XM_005105834.1"/>
</dbReference>
<feature type="region of interest" description="Disordered" evidence="1">
    <location>
        <begin position="79"/>
        <end position="100"/>
    </location>
</feature>
<accession>A0ABM0K0I4</accession>
<feature type="compositionally biased region" description="Basic and acidic residues" evidence="1">
    <location>
        <begin position="87"/>
        <end position="100"/>
    </location>
</feature>
<dbReference type="Proteomes" id="UP000694888">
    <property type="component" value="Unplaced"/>
</dbReference>